<accession>A0A2H3B5X2</accession>
<name>A0A2H3B5X2_9AGAR</name>
<feature type="region of interest" description="Disordered" evidence="1">
    <location>
        <begin position="192"/>
        <end position="211"/>
    </location>
</feature>
<organism evidence="2 3">
    <name type="scientific">Armillaria solidipes</name>
    <dbReference type="NCBI Taxonomy" id="1076256"/>
    <lineage>
        <taxon>Eukaryota</taxon>
        <taxon>Fungi</taxon>
        <taxon>Dikarya</taxon>
        <taxon>Basidiomycota</taxon>
        <taxon>Agaricomycotina</taxon>
        <taxon>Agaricomycetes</taxon>
        <taxon>Agaricomycetidae</taxon>
        <taxon>Agaricales</taxon>
        <taxon>Marasmiineae</taxon>
        <taxon>Physalacriaceae</taxon>
        <taxon>Armillaria</taxon>
    </lineage>
</organism>
<gene>
    <name evidence="2" type="ORF">ARMSODRAFT_983832</name>
</gene>
<dbReference type="Proteomes" id="UP000218334">
    <property type="component" value="Unassembled WGS sequence"/>
</dbReference>
<dbReference type="EMBL" id="KZ293542">
    <property type="protein sequence ID" value="PBK58446.1"/>
    <property type="molecule type" value="Genomic_DNA"/>
</dbReference>
<reference evidence="3" key="1">
    <citation type="journal article" date="2017" name="Nat. Ecol. Evol.">
        <title>Genome expansion and lineage-specific genetic innovations in the forest pathogenic fungi Armillaria.</title>
        <authorList>
            <person name="Sipos G."/>
            <person name="Prasanna A.N."/>
            <person name="Walter M.C."/>
            <person name="O'Connor E."/>
            <person name="Balint B."/>
            <person name="Krizsan K."/>
            <person name="Kiss B."/>
            <person name="Hess J."/>
            <person name="Varga T."/>
            <person name="Slot J."/>
            <person name="Riley R."/>
            <person name="Boka B."/>
            <person name="Rigling D."/>
            <person name="Barry K."/>
            <person name="Lee J."/>
            <person name="Mihaltcheva S."/>
            <person name="LaButti K."/>
            <person name="Lipzen A."/>
            <person name="Waldron R."/>
            <person name="Moloney N.M."/>
            <person name="Sperisen C."/>
            <person name="Kredics L."/>
            <person name="Vagvoelgyi C."/>
            <person name="Patrignani A."/>
            <person name="Fitzpatrick D."/>
            <person name="Nagy I."/>
            <person name="Doyle S."/>
            <person name="Anderson J.B."/>
            <person name="Grigoriev I.V."/>
            <person name="Gueldener U."/>
            <person name="Muensterkoetter M."/>
            <person name="Nagy L.G."/>
        </authorList>
    </citation>
    <scope>NUCLEOTIDE SEQUENCE [LARGE SCALE GENOMIC DNA]</scope>
    <source>
        <strain evidence="3">28-4</strain>
    </source>
</reference>
<protein>
    <submittedName>
        <fullName evidence="2">Uncharacterized protein</fullName>
    </submittedName>
</protein>
<dbReference type="AlphaFoldDB" id="A0A2H3B5X2"/>
<proteinExistence type="predicted"/>
<evidence type="ECO:0000313" key="2">
    <source>
        <dbReference type="EMBL" id="PBK58446.1"/>
    </source>
</evidence>
<sequence length="211" mass="23888">MAISLVAQSHHRRRRLRLGIHHPSTCDPPSHYDLEKLIDSTSSHRRSVNDNRRELDILDEKPGVSGTIAISSTLADLGAREGSSFRQKTQILKAPDVKVGQKQEKSHPEIDRNLGVERNSQKTSIDDGEQRRKLKWTIPGDTGTGLPLKIAVPFNVLRVTRQYFNDPIPFTRHNQPLIRSQEDRKSFAVNTPPTIRTARSPSCVERRLPLN</sequence>
<keyword evidence="3" id="KW-1185">Reference proteome</keyword>
<evidence type="ECO:0000313" key="3">
    <source>
        <dbReference type="Proteomes" id="UP000218334"/>
    </source>
</evidence>
<evidence type="ECO:0000256" key="1">
    <source>
        <dbReference type="SAM" id="MobiDB-lite"/>
    </source>
</evidence>